<accession>A0A0R1VTT2</accession>
<feature type="domain" description="RecX third three-helical" evidence="8">
    <location>
        <begin position="211"/>
        <end position="258"/>
    </location>
</feature>
<dbReference type="Pfam" id="PF21982">
    <property type="entry name" value="RecX_HTH1"/>
    <property type="match status" value="1"/>
</dbReference>
<evidence type="ECO:0000259" key="8">
    <source>
        <dbReference type="Pfam" id="PF21981"/>
    </source>
</evidence>
<dbReference type="GO" id="GO:0006282">
    <property type="term" value="P:regulation of DNA repair"/>
    <property type="evidence" value="ECO:0007669"/>
    <property type="project" value="UniProtKB-UniRule"/>
</dbReference>
<feature type="domain" description="RecX first three-helical" evidence="9">
    <location>
        <begin position="61"/>
        <end position="100"/>
    </location>
</feature>
<dbReference type="PATRIC" id="fig|1423735.3.peg.1810"/>
<organism evidence="10 11">
    <name type="scientific">Lapidilactobacillus concavus DSM 17758</name>
    <dbReference type="NCBI Taxonomy" id="1423735"/>
    <lineage>
        <taxon>Bacteria</taxon>
        <taxon>Bacillati</taxon>
        <taxon>Bacillota</taxon>
        <taxon>Bacilli</taxon>
        <taxon>Lactobacillales</taxon>
        <taxon>Lactobacillaceae</taxon>
        <taxon>Lapidilactobacillus</taxon>
    </lineage>
</organism>
<keyword evidence="5 6" id="KW-0963">Cytoplasm</keyword>
<dbReference type="GO" id="GO:0005737">
    <property type="term" value="C:cytoplasm"/>
    <property type="evidence" value="ECO:0007669"/>
    <property type="project" value="UniProtKB-SubCell"/>
</dbReference>
<feature type="domain" description="RecX second three-helical" evidence="7">
    <location>
        <begin position="107"/>
        <end position="148"/>
    </location>
</feature>
<comment type="subcellular location">
    <subcellularLocation>
        <location evidence="2 6">Cytoplasm</location>
    </subcellularLocation>
</comment>
<dbReference type="InterPro" id="IPR053926">
    <property type="entry name" value="RecX_HTH_1st"/>
</dbReference>
<protein>
    <recommendedName>
        <fullName evidence="4 6">Regulatory protein RecX</fullName>
    </recommendedName>
</protein>
<dbReference type="InterPro" id="IPR036388">
    <property type="entry name" value="WH-like_DNA-bd_sf"/>
</dbReference>
<dbReference type="AlphaFoldDB" id="A0A0R1VTT2"/>
<evidence type="ECO:0000256" key="3">
    <source>
        <dbReference type="ARBA" id="ARBA00009695"/>
    </source>
</evidence>
<dbReference type="OrthoDB" id="5421057at2"/>
<dbReference type="STRING" id="1423735.FC15_GL001742"/>
<evidence type="ECO:0000256" key="1">
    <source>
        <dbReference type="ARBA" id="ARBA00003529"/>
    </source>
</evidence>
<dbReference type="PANTHER" id="PTHR33602">
    <property type="entry name" value="REGULATORY PROTEIN RECX FAMILY PROTEIN"/>
    <property type="match status" value="1"/>
</dbReference>
<evidence type="ECO:0000256" key="5">
    <source>
        <dbReference type="ARBA" id="ARBA00022490"/>
    </source>
</evidence>
<comment type="function">
    <text evidence="1 6">Modulates RecA activity.</text>
</comment>
<dbReference type="NCBIfam" id="NF010733">
    <property type="entry name" value="PRK14135.1"/>
    <property type="match status" value="1"/>
</dbReference>
<evidence type="ECO:0000259" key="7">
    <source>
        <dbReference type="Pfam" id="PF02631"/>
    </source>
</evidence>
<dbReference type="HAMAP" id="MF_01114">
    <property type="entry name" value="RecX"/>
    <property type="match status" value="1"/>
</dbReference>
<dbReference type="Pfam" id="PF21981">
    <property type="entry name" value="RecX_HTH3"/>
    <property type="match status" value="2"/>
</dbReference>
<dbReference type="InterPro" id="IPR053925">
    <property type="entry name" value="RecX_HTH_3rd"/>
</dbReference>
<proteinExistence type="inferred from homology"/>
<dbReference type="RefSeq" id="WP_057824790.1">
    <property type="nucleotide sequence ID" value="NZ_AZFX01000059.1"/>
</dbReference>
<feature type="domain" description="RecX third three-helical" evidence="8">
    <location>
        <begin position="158"/>
        <end position="198"/>
    </location>
</feature>
<evidence type="ECO:0000256" key="4">
    <source>
        <dbReference type="ARBA" id="ARBA00018111"/>
    </source>
</evidence>
<dbReference type="Proteomes" id="UP000051315">
    <property type="component" value="Unassembled WGS sequence"/>
</dbReference>
<dbReference type="InterPro" id="IPR053924">
    <property type="entry name" value="RecX_HTH_2nd"/>
</dbReference>
<reference evidence="10 11" key="1">
    <citation type="journal article" date="2015" name="Genome Announc.">
        <title>Expanding the biotechnology potential of lactobacilli through comparative genomics of 213 strains and associated genera.</title>
        <authorList>
            <person name="Sun Z."/>
            <person name="Harris H.M."/>
            <person name="McCann A."/>
            <person name="Guo C."/>
            <person name="Argimon S."/>
            <person name="Zhang W."/>
            <person name="Yang X."/>
            <person name="Jeffery I.B."/>
            <person name="Cooney J.C."/>
            <person name="Kagawa T.F."/>
            <person name="Liu W."/>
            <person name="Song Y."/>
            <person name="Salvetti E."/>
            <person name="Wrobel A."/>
            <person name="Rasinkangas P."/>
            <person name="Parkhill J."/>
            <person name="Rea M.C."/>
            <person name="O'Sullivan O."/>
            <person name="Ritari J."/>
            <person name="Douillard F.P."/>
            <person name="Paul Ross R."/>
            <person name="Yang R."/>
            <person name="Briner A.E."/>
            <person name="Felis G.E."/>
            <person name="de Vos W.M."/>
            <person name="Barrangou R."/>
            <person name="Klaenhammer T.R."/>
            <person name="Caufield P.W."/>
            <person name="Cui Y."/>
            <person name="Zhang H."/>
            <person name="O'Toole P.W."/>
        </authorList>
    </citation>
    <scope>NUCLEOTIDE SEQUENCE [LARGE SCALE GENOMIC DNA]</scope>
    <source>
        <strain evidence="10 11">DSM 17758</strain>
    </source>
</reference>
<evidence type="ECO:0000259" key="9">
    <source>
        <dbReference type="Pfam" id="PF21982"/>
    </source>
</evidence>
<dbReference type="Pfam" id="PF02631">
    <property type="entry name" value="RecX_HTH2"/>
    <property type="match status" value="1"/>
</dbReference>
<keyword evidence="11" id="KW-1185">Reference proteome</keyword>
<evidence type="ECO:0000256" key="2">
    <source>
        <dbReference type="ARBA" id="ARBA00004496"/>
    </source>
</evidence>
<evidence type="ECO:0000313" key="11">
    <source>
        <dbReference type="Proteomes" id="UP000051315"/>
    </source>
</evidence>
<evidence type="ECO:0000256" key="6">
    <source>
        <dbReference type="HAMAP-Rule" id="MF_01114"/>
    </source>
</evidence>
<dbReference type="InterPro" id="IPR003783">
    <property type="entry name" value="Regulatory_RecX"/>
</dbReference>
<dbReference type="EMBL" id="AZFX01000059">
    <property type="protein sequence ID" value="KRM09095.1"/>
    <property type="molecule type" value="Genomic_DNA"/>
</dbReference>
<comment type="similarity">
    <text evidence="3 6">Belongs to the RecX family.</text>
</comment>
<evidence type="ECO:0000313" key="10">
    <source>
        <dbReference type="EMBL" id="KRM09095.1"/>
    </source>
</evidence>
<comment type="caution">
    <text evidence="10">The sequence shown here is derived from an EMBL/GenBank/DDBJ whole genome shotgun (WGS) entry which is preliminary data.</text>
</comment>
<sequence length="263" mass="30575">MAKITKISAQKRPGRYNIFLDGRYAFPVSEDVLIQYALQKEMVIDEPFKQELMAADANSQAYRLALNYLSYQLRTIKEMKTYLRDHEVDAETIVQVVERLVDQNYLDDAEYARAYVRTSMALHLKGRVVIGNELRQKGIQPNEIEDALALYDQETVVENGTKLAQQVWKRQSRFAQRVREQKVKQALQQKGFTGDEISLIWQELDLVVDAEEESDALDNAAEKALHHYRPLSDRQELQKFKQSLARKGFSFDAINEWLDMHSE</sequence>
<dbReference type="PANTHER" id="PTHR33602:SF1">
    <property type="entry name" value="REGULATORY PROTEIN RECX FAMILY PROTEIN"/>
    <property type="match status" value="1"/>
</dbReference>
<name>A0A0R1VTT2_9LACO</name>
<dbReference type="Gene3D" id="1.10.10.10">
    <property type="entry name" value="Winged helix-like DNA-binding domain superfamily/Winged helix DNA-binding domain"/>
    <property type="match status" value="4"/>
</dbReference>
<gene>
    <name evidence="6" type="primary">recX</name>
    <name evidence="10" type="ORF">FC15_GL001742</name>
</gene>